<feature type="domain" description="Zn(2)-C6 fungal-type" evidence="3">
    <location>
        <begin position="25"/>
        <end position="55"/>
    </location>
</feature>
<dbReference type="Pfam" id="PF00172">
    <property type="entry name" value="Zn_clus"/>
    <property type="match status" value="1"/>
</dbReference>
<dbReference type="GO" id="GO:0000981">
    <property type="term" value="F:DNA-binding transcription factor activity, RNA polymerase II-specific"/>
    <property type="evidence" value="ECO:0007669"/>
    <property type="project" value="InterPro"/>
</dbReference>
<dbReference type="Gene3D" id="4.10.240.10">
    <property type="entry name" value="Zn(2)-C6 fungal-type DNA-binding domain"/>
    <property type="match status" value="1"/>
</dbReference>
<keyword evidence="5" id="KW-1185">Reference proteome</keyword>
<dbReference type="Proteomes" id="UP000258309">
    <property type="component" value="Unassembled WGS sequence"/>
</dbReference>
<dbReference type="GO" id="GO:0008270">
    <property type="term" value="F:zinc ion binding"/>
    <property type="evidence" value="ECO:0007669"/>
    <property type="project" value="InterPro"/>
</dbReference>
<feature type="non-terminal residue" evidence="4">
    <location>
        <position position="1"/>
    </location>
</feature>
<proteinExistence type="predicted"/>
<dbReference type="InterPro" id="IPR001138">
    <property type="entry name" value="Zn2Cys6_DnaBD"/>
</dbReference>
<dbReference type="InterPro" id="IPR036864">
    <property type="entry name" value="Zn2-C6_fun-type_DNA-bd_sf"/>
</dbReference>
<dbReference type="AlphaFoldDB" id="A0A3E2GT70"/>
<feature type="non-terminal residue" evidence="4">
    <location>
        <position position="435"/>
    </location>
</feature>
<evidence type="ECO:0000256" key="2">
    <source>
        <dbReference type="SAM" id="MobiDB-lite"/>
    </source>
</evidence>
<evidence type="ECO:0000259" key="3">
    <source>
        <dbReference type="PROSITE" id="PS50048"/>
    </source>
</evidence>
<name>A0A3E2GT70_SCYLI</name>
<gene>
    <name evidence="4" type="ORF">B7463_g12405</name>
</gene>
<keyword evidence="1" id="KW-0539">Nucleus</keyword>
<dbReference type="SMART" id="SM00066">
    <property type="entry name" value="GAL4"/>
    <property type="match status" value="1"/>
</dbReference>
<feature type="region of interest" description="Disordered" evidence="2">
    <location>
        <begin position="57"/>
        <end position="78"/>
    </location>
</feature>
<evidence type="ECO:0000256" key="1">
    <source>
        <dbReference type="ARBA" id="ARBA00023242"/>
    </source>
</evidence>
<dbReference type="PROSITE" id="PS00463">
    <property type="entry name" value="ZN2_CY6_FUNGAL_1"/>
    <property type="match status" value="1"/>
</dbReference>
<dbReference type="CDD" id="cd00067">
    <property type="entry name" value="GAL4"/>
    <property type="match status" value="1"/>
</dbReference>
<dbReference type="SUPFAM" id="SSF57701">
    <property type="entry name" value="Zn2/Cys6 DNA-binding domain"/>
    <property type="match status" value="1"/>
</dbReference>
<dbReference type="EMBL" id="NCSJ02000556">
    <property type="protein sequence ID" value="RFU23933.1"/>
    <property type="molecule type" value="Genomic_DNA"/>
</dbReference>
<evidence type="ECO:0000313" key="5">
    <source>
        <dbReference type="Proteomes" id="UP000258309"/>
    </source>
</evidence>
<accession>A0A3E2GT70</accession>
<dbReference type="PROSITE" id="PS50048">
    <property type="entry name" value="ZN2_CY6_FUNGAL_2"/>
    <property type="match status" value="1"/>
</dbReference>
<sequence length="435" mass="48218">MFGTLRYDQGMIVEGHAYPTPARLACSYCRSKKLKCSGQKTGCARCLSRKSKCEYPAPSKDKRRRFTSTKARFESRHAGSLSTTPVDLQATPRERDVHLAQYLDIPIDESLLTWNEGSNQPIHDIEILENSNNTGTEAVDFTDINFVMTESPPIFLDNFLTNVPDVSRRNMSSQDALLLSVSDDSPPTSTQNSQYSIPSGVISCSAGAQPSERPSLGQQHSGSQFGIYSAAPQPCQCITSALTLIDAIAISDTRIGIQNVAYGLQLNKRALSLYARMLSCCYCCSSSVSNPPRVIHLILLCEKIMESYEHIIGILKKCFEKLITIGRERVVMSELNAWNDGEWANQIPIHNQQDRSVQENSLSADYQIDMLEEPCVFGRVISTQLGSLRALVVQLKSVLRGKNLDTHVLIADAVDEKVKKLLWICTGEARIMNSS</sequence>
<comment type="caution">
    <text evidence="4">The sequence shown here is derived from an EMBL/GenBank/DDBJ whole genome shotgun (WGS) entry which is preliminary data.</text>
</comment>
<protein>
    <recommendedName>
        <fullName evidence="3">Zn(2)-C6 fungal-type domain-containing protein</fullName>
    </recommendedName>
</protein>
<dbReference type="OMA" id="VESKHEW"/>
<dbReference type="OrthoDB" id="4356994at2759"/>
<reference evidence="4 5" key="1">
    <citation type="submission" date="2018-05" db="EMBL/GenBank/DDBJ databases">
        <title>Draft genome sequence of Scytalidium lignicola DSM 105466, a ubiquitous saprotrophic fungus.</title>
        <authorList>
            <person name="Buettner E."/>
            <person name="Gebauer A.M."/>
            <person name="Hofrichter M."/>
            <person name="Liers C."/>
            <person name="Kellner H."/>
        </authorList>
    </citation>
    <scope>NUCLEOTIDE SEQUENCE [LARGE SCALE GENOMIC DNA]</scope>
    <source>
        <strain evidence="4 5">DSM 105466</strain>
    </source>
</reference>
<organism evidence="4 5">
    <name type="scientific">Scytalidium lignicola</name>
    <name type="common">Hyphomycete</name>
    <dbReference type="NCBI Taxonomy" id="5539"/>
    <lineage>
        <taxon>Eukaryota</taxon>
        <taxon>Fungi</taxon>
        <taxon>Dikarya</taxon>
        <taxon>Ascomycota</taxon>
        <taxon>Pezizomycotina</taxon>
        <taxon>Leotiomycetes</taxon>
        <taxon>Leotiomycetes incertae sedis</taxon>
        <taxon>Scytalidium</taxon>
    </lineage>
</organism>
<evidence type="ECO:0000313" key="4">
    <source>
        <dbReference type="EMBL" id="RFU23933.1"/>
    </source>
</evidence>